<comment type="similarity">
    <text evidence="2">Belongs to the asaB hydroxylase/desaturase family.</text>
</comment>
<gene>
    <name evidence="3" type="ORF">AAFC00_000653</name>
</gene>
<sequence>MRVTLTMSTTGTLSFIPRDELYQREKPYTLKFNPPTNLAKSNIKGLIQDVTLEDVRGRKDRFTIEDNGFEIVVLPETLAYHDFEDETKIKQVYLPQIAQLLMDMLGASRVQIFEHLVRRRHISFPIATGEVYQHYQPTTTAHIDMTQGWARKMAGRLNHRSGIHELPSQSYQFVNVWKPLRGPIQDWPLALCNPATVSEDSTIAGDIVFEDMEMENTLLHYDNEQKWYYLSDQKPDEAWIFVQGDNRSGIEHKCVPHTSFSHRDYTGGSLPRESIEVRALVFYDT</sequence>
<dbReference type="RefSeq" id="XP_069200510.1">
    <property type="nucleotide sequence ID" value="XM_069347837.1"/>
</dbReference>
<dbReference type="Proteomes" id="UP001562354">
    <property type="component" value="Unassembled WGS sequence"/>
</dbReference>
<dbReference type="PANTHER" id="PTHR34598">
    <property type="entry name" value="BLL6449 PROTEIN"/>
    <property type="match status" value="1"/>
</dbReference>
<dbReference type="InterPro" id="IPR044053">
    <property type="entry name" value="AsaB-like"/>
</dbReference>
<evidence type="ECO:0000256" key="2">
    <source>
        <dbReference type="ARBA" id="ARBA00023604"/>
    </source>
</evidence>
<dbReference type="PANTHER" id="PTHR34598:SF3">
    <property type="entry name" value="OXIDOREDUCTASE AN1597"/>
    <property type="match status" value="1"/>
</dbReference>
<dbReference type="NCBIfam" id="NF041278">
    <property type="entry name" value="CmcJ_NvfI_EfuI"/>
    <property type="match status" value="1"/>
</dbReference>
<proteinExistence type="inferred from homology"/>
<dbReference type="EMBL" id="JBFMKM010000009">
    <property type="protein sequence ID" value="KAL1304235.1"/>
    <property type="molecule type" value="Genomic_DNA"/>
</dbReference>
<organism evidence="3 4">
    <name type="scientific">Neodothiora populina</name>
    <dbReference type="NCBI Taxonomy" id="2781224"/>
    <lineage>
        <taxon>Eukaryota</taxon>
        <taxon>Fungi</taxon>
        <taxon>Dikarya</taxon>
        <taxon>Ascomycota</taxon>
        <taxon>Pezizomycotina</taxon>
        <taxon>Dothideomycetes</taxon>
        <taxon>Dothideomycetidae</taxon>
        <taxon>Dothideales</taxon>
        <taxon>Dothioraceae</taxon>
        <taxon>Neodothiora</taxon>
    </lineage>
</organism>
<keyword evidence="4" id="KW-1185">Reference proteome</keyword>
<comment type="caution">
    <text evidence="3">The sequence shown here is derived from an EMBL/GenBank/DDBJ whole genome shotgun (WGS) entry which is preliminary data.</text>
</comment>
<accession>A0ABR3PDR9</accession>
<evidence type="ECO:0000256" key="1">
    <source>
        <dbReference type="ARBA" id="ARBA00023002"/>
    </source>
</evidence>
<protein>
    <recommendedName>
        <fullName evidence="5">CmcJ-like methyltransferase</fullName>
    </recommendedName>
</protein>
<evidence type="ECO:0000313" key="3">
    <source>
        <dbReference type="EMBL" id="KAL1304235.1"/>
    </source>
</evidence>
<name>A0ABR3PDR9_9PEZI</name>
<dbReference type="GeneID" id="95974356"/>
<keyword evidence="1" id="KW-0560">Oxidoreductase</keyword>
<evidence type="ECO:0008006" key="5">
    <source>
        <dbReference type="Google" id="ProtNLM"/>
    </source>
</evidence>
<reference evidence="3 4" key="1">
    <citation type="submission" date="2024-07" db="EMBL/GenBank/DDBJ databases">
        <title>Draft sequence of the Neodothiora populina.</title>
        <authorList>
            <person name="Drown D.D."/>
            <person name="Schuette U.S."/>
            <person name="Buechlein A.B."/>
            <person name="Rusch D.R."/>
            <person name="Winton L.W."/>
            <person name="Adams G.A."/>
        </authorList>
    </citation>
    <scope>NUCLEOTIDE SEQUENCE [LARGE SCALE GENOMIC DNA]</scope>
    <source>
        <strain evidence="3 4">CPC 39397</strain>
    </source>
</reference>
<evidence type="ECO:0000313" key="4">
    <source>
        <dbReference type="Proteomes" id="UP001562354"/>
    </source>
</evidence>